<evidence type="ECO:0000313" key="4">
    <source>
        <dbReference type="Proteomes" id="UP000015100"/>
    </source>
</evidence>
<reference evidence="3 4" key="1">
    <citation type="journal article" date="2013" name="PLoS Genet.">
        <title>Genomic mechanisms accounting for the adaptation to parasitism in nematode-trapping fungi.</title>
        <authorList>
            <person name="Meerupati T."/>
            <person name="Andersson K.M."/>
            <person name="Friman E."/>
            <person name="Kumar D."/>
            <person name="Tunlid A."/>
            <person name="Ahren D."/>
        </authorList>
    </citation>
    <scope>NUCLEOTIDE SEQUENCE [LARGE SCALE GENOMIC DNA]</scope>
    <source>
        <strain evidence="3 4">CBS 200.50</strain>
    </source>
</reference>
<dbReference type="InterPro" id="IPR053137">
    <property type="entry name" value="NLR-like"/>
</dbReference>
<dbReference type="SUPFAM" id="SSF53167">
    <property type="entry name" value="Purine and uridine phosphorylases"/>
    <property type="match status" value="1"/>
</dbReference>
<sequence length="384" mass="42281">MRDYGDPEEGTDLEEFEESRPELPTNDSGIGSSSGGQSSGNPYLDRTCEDYKVGIVCALPKELLAIRALFDDVNPDDIIIPERDSNYYALGCIGRHNVVAACLPSREYGISAATDVIIHMMRTFPVEFCLLVGIGGGVPSEKKYIRLGDVVVSHPDGIYPGVVQYDLGKAREWNVFELVGGLGRPPPFILKAITKLESDTNRSCQPLQMKAYINQIARVDSLYQHPGREFDQLFPAGSRHKSNRTTCSDCGDGEIREDRESTDPKVHYGVIASGNKLIKDAQLRDELGAAYNAICVEMEAAGTMNRVACLVIRGICDYADSHKNDVWQEYAAATAATYAKYLLSVVRNNQVLDRSLMMPADSSGPIKRRRTVTSLPPPKKLRPS</sequence>
<dbReference type="eggNOG" id="ENOG502RR6X">
    <property type="taxonomic scope" value="Eukaryota"/>
</dbReference>
<dbReference type="PANTHER" id="PTHR46082:SF11">
    <property type="entry name" value="AAA+ ATPASE DOMAIN-CONTAINING PROTEIN-RELATED"/>
    <property type="match status" value="1"/>
</dbReference>
<dbReference type="PANTHER" id="PTHR46082">
    <property type="entry name" value="ATP/GTP-BINDING PROTEIN-RELATED"/>
    <property type="match status" value="1"/>
</dbReference>
<dbReference type="HOGENOM" id="CLU_000288_34_22_1"/>
<dbReference type="InterPro" id="IPR000845">
    <property type="entry name" value="Nucleoside_phosphorylase_d"/>
</dbReference>
<dbReference type="OrthoDB" id="1577640at2759"/>
<gene>
    <name evidence="3" type="ORF">H072_8921</name>
</gene>
<keyword evidence="4" id="KW-1185">Reference proteome</keyword>
<dbReference type="InterPro" id="IPR035994">
    <property type="entry name" value="Nucleoside_phosphorylase_sf"/>
</dbReference>
<comment type="caution">
    <text evidence="3">The sequence shown here is derived from an EMBL/GenBank/DDBJ whole genome shotgun (WGS) entry which is preliminary data.</text>
</comment>
<dbReference type="EMBL" id="AQGS01000640">
    <property type="protein sequence ID" value="EPS37429.1"/>
    <property type="molecule type" value="Genomic_DNA"/>
</dbReference>
<protein>
    <recommendedName>
        <fullName evidence="2">Nucleoside phosphorylase domain-containing protein</fullName>
    </recommendedName>
</protein>
<evidence type="ECO:0000313" key="3">
    <source>
        <dbReference type="EMBL" id="EPS37429.1"/>
    </source>
</evidence>
<feature type="region of interest" description="Disordered" evidence="1">
    <location>
        <begin position="357"/>
        <end position="384"/>
    </location>
</feature>
<evidence type="ECO:0000259" key="2">
    <source>
        <dbReference type="Pfam" id="PF01048"/>
    </source>
</evidence>
<organism evidence="3 4">
    <name type="scientific">Dactylellina haptotyla (strain CBS 200.50)</name>
    <name type="common">Nematode-trapping fungus</name>
    <name type="synonym">Monacrosporium haptotylum</name>
    <dbReference type="NCBI Taxonomy" id="1284197"/>
    <lineage>
        <taxon>Eukaryota</taxon>
        <taxon>Fungi</taxon>
        <taxon>Dikarya</taxon>
        <taxon>Ascomycota</taxon>
        <taxon>Pezizomycotina</taxon>
        <taxon>Orbiliomycetes</taxon>
        <taxon>Orbiliales</taxon>
        <taxon>Orbiliaceae</taxon>
        <taxon>Dactylellina</taxon>
    </lineage>
</organism>
<dbReference type="AlphaFoldDB" id="S8A3V3"/>
<reference evidence="4" key="2">
    <citation type="submission" date="2013-04" db="EMBL/GenBank/DDBJ databases">
        <title>Genomic mechanisms accounting for the adaptation to parasitism in nematode-trapping fungi.</title>
        <authorList>
            <person name="Ahren D.G."/>
        </authorList>
    </citation>
    <scope>NUCLEOTIDE SEQUENCE [LARGE SCALE GENOMIC DNA]</scope>
    <source>
        <strain evidence="4">CBS 200.50</strain>
    </source>
</reference>
<dbReference type="Pfam" id="PF01048">
    <property type="entry name" value="PNP_UDP_1"/>
    <property type="match status" value="1"/>
</dbReference>
<feature type="compositionally biased region" description="Acidic residues" evidence="1">
    <location>
        <begin position="1"/>
        <end position="17"/>
    </location>
</feature>
<dbReference type="GO" id="GO:0009116">
    <property type="term" value="P:nucleoside metabolic process"/>
    <property type="evidence" value="ECO:0007669"/>
    <property type="project" value="InterPro"/>
</dbReference>
<dbReference type="Gene3D" id="3.40.50.1580">
    <property type="entry name" value="Nucleoside phosphorylase domain"/>
    <property type="match status" value="1"/>
</dbReference>
<dbReference type="OMA" id="YNAICVE"/>
<evidence type="ECO:0000256" key="1">
    <source>
        <dbReference type="SAM" id="MobiDB-lite"/>
    </source>
</evidence>
<dbReference type="Proteomes" id="UP000015100">
    <property type="component" value="Unassembled WGS sequence"/>
</dbReference>
<accession>S8A3V3</accession>
<feature type="region of interest" description="Disordered" evidence="1">
    <location>
        <begin position="1"/>
        <end position="42"/>
    </location>
</feature>
<dbReference type="GO" id="GO:0003824">
    <property type="term" value="F:catalytic activity"/>
    <property type="evidence" value="ECO:0007669"/>
    <property type="project" value="InterPro"/>
</dbReference>
<name>S8A3V3_DACHA</name>
<feature type="domain" description="Nucleoside phosphorylase" evidence="2">
    <location>
        <begin position="218"/>
        <end position="339"/>
    </location>
</feature>
<proteinExistence type="predicted"/>